<feature type="non-terminal residue" evidence="1">
    <location>
        <position position="1"/>
    </location>
</feature>
<evidence type="ECO:0000313" key="2">
    <source>
        <dbReference type="Proteomes" id="UP000324800"/>
    </source>
</evidence>
<gene>
    <name evidence="1" type="ORF">EZS28_050877</name>
</gene>
<dbReference type="AlphaFoldDB" id="A0A5J4T5B8"/>
<comment type="caution">
    <text evidence="1">The sequence shown here is derived from an EMBL/GenBank/DDBJ whole genome shotgun (WGS) entry which is preliminary data.</text>
</comment>
<name>A0A5J4T5B8_9EUKA</name>
<dbReference type="Proteomes" id="UP000324800">
    <property type="component" value="Unassembled WGS sequence"/>
</dbReference>
<proteinExistence type="predicted"/>
<protein>
    <submittedName>
        <fullName evidence="1">Uncharacterized protein</fullName>
    </submittedName>
</protein>
<reference evidence="1 2" key="1">
    <citation type="submission" date="2019-03" db="EMBL/GenBank/DDBJ databases">
        <title>Single cell metagenomics reveals metabolic interactions within the superorganism composed of flagellate Streblomastix strix and complex community of Bacteroidetes bacteria on its surface.</title>
        <authorList>
            <person name="Treitli S.C."/>
            <person name="Kolisko M."/>
            <person name="Husnik F."/>
            <person name="Keeling P."/>
            <person name="Hampl V."/>
        </authorList>
    </citation>
    <scope>NUCLEOTIDE SEQUENCE [LARGE SCALE GENOMIC DNA]</scope>
    <source>
        <strain evidence="1">ST1C</strain>
    </source>
</reference>
<organism evidence="1 2">
    <name type="scientific">Streblomastix strix</name>
    <dbReference type="NCBI Taxonomy" id="222440"/>
    <lineage>
        <taxon>Eukaryota</taxon>
        <taxon>Metamonada</taxon>
        <taxon>Preaxostyla</taxon>
        <taxon>Oxymonadida</taxon>
        <taxon>Streblomastigidae</taxon>
        <taxon>Streblomastix</taxon>
    </lineage>
</organism>
<accession>A0A5J4T5B8</accession>
<sequence>NASQSAERVAGLALSGLGRFTRVDCGAQGIGSRIAVKLIDANIFIRIMQKALPSMLKGMGFTPPKEN</sequence>
<dbReference type="OrthoDB" id="5545019at2759"/>
<evidence type="ECO:0000313" key="1">
    <source>
        <dbReference type="EMBL" id="KAA6353596.1"/>
    </source>
</evidence>
<dbReference type="EMBL" id="SNRW01037820">
    <property type="protein sequence ID" value="KAA6353596.1"/>
    <property type="molecule type" value="Genomic_DNA"/>
</dbReference>